<name>A0A4Q2RE93_9HYPH</name>
<accession>A0A4Q2RE93</accession>
<reference evidence="2 3" key="2">
    <citation type="submission" date="2019-02" db="EMBL/GenBank/DDBJ databases">
        <title>'Lichenibacterium ramalinii' gen. nov. sp. nov., 'Lichenibacterium minor' gen. nov. sp. nov.</title>
        <authorList>
            <person name="Pankratov T."/>
        </authorList>
    </citation>
    <scope>NUCLEOTIDE SEQUENCE [LARGE SCALE GENOMIC DNA]</scope>
    <source>
        <strain evidence="2 3">RmlP001</strain>
    </source>
</reference>
<comment type="caution">
    <text evidence="2">The sequence shown here is derived from an EMBL/GenBank/DDBJ whole genome shotgun (WGS) entry which is preliminary data.</text>
</comment>
<proteinExistence type="predicted"/>
<dbReference type="Proteomes" id="UP000289411">
    <property type="component" value="Unassembled WGS sequence"/>
</dbReference>
<evidence type="ECO:0000313" key="2">
    <source>
        <dbReference type="EMBL" id="RYB04378.1"/>
    </source>
</evidence>
<dbReference type="InterPro" id="IPR019060">
    <property type="entry name" value="DUF2382"/>
</dbReference>
<dbReference type="OrthoDB" id="9803697at2"/>
<protein>
    <submittedName>
        <fullName evidence="2">DUF2382 domain-containing protein</fullName>
    </submittedName>
</protein>
<evidence type="ECO:0000313" key="3">
    <source>
        <dbReference type="Proteomes" id="UP000289411"/>
    </source>
</evidence>
<dbReference type="PANTHER" id="PTHR38463">
    <property type="entry name" value="STRESS RESPONSE PROTEIN YSNF"/>
    <property type="match status" value="1"/>
</dbReference>
<dbReference type="Pfam" id="PF09557">
    <property type="entry name" value="DUF2382"/>
    <property type="match status" value="1"/>
</dbReference>
<gene>
    <name evidence="2" type="ORF">D3272_13060</name>
</gene>
<dbReference type="InterPro" id="IPR052967">
    <property type="entry name" value="Stress_Response_Assoc"/>
</dbReference>
<evidence type="ECO:0000259" key="1">
    <source>
        <dbReference type="Pfam" id="PF09557"/>
    </source>
</evidence>
<dbReference type="InterPro" id="IPR018684">
    <property type="entry name" value="DUF2171"/>
</dbReference>
<dbReference type="PANTHER" id="PTHR38463:SF1">
    <property type="entry name" value="STRESS RESPONSE PROTEIN YSNF"/>
    <property type="match status" value="1"/>
</dbReference>
<dbReference type="AlphaFoldDB" id="A0A4Q2RE93"/>
<sequence>MRDPPLQRRGLIMATNQRDHTITAFYESRDYADSAANKLRALGVPASDVTVSPENARDEYGLYGSDTTTAAAPRKTGFWASLEDMFGGTDDHHTYAEGVRRGHVLLTAHVMDAQLDRAVAIVEEHGSIDLDEHEETWRSEGWTGAPAMTSSATSTVATAGGAMAMALAGKTAPTRIVETETVVERAPVLAPKPVVAPAPVVKVPVPVASKPVLSTGTVGRGNEDVVQVVEERLNVGKRAVSRGKVRLHSYVVENQVSEDITLRDETVTIDRHAVDRPVASLGADAFKERTIEMEEVDEEAVVAKTARVVEEIGIRKDVVDHTETIRDTVRSTKVDIEDGRMVGTTAMGATSGFTSRLVKDVEVVGSDGVHVGVIDRLDGAMMKLKRKDNVGGGQYHLLPVDLVRSADDKVMLSVPGSEAMRRWKAV</sequence>
<keyword evidence="3" id="KW-1185">Reference proteome</keyword>
<dbReference type="EMBL" id="QYBC01000010">
    <property type="protein sequence ID" value="RYB04378.1"/>
    <property type="molecule type" value="Genomic_DNA"/>
</dbReference>
<dbReference type="Pfam" id="PF09939">
    <property type="entry name" value="DUF2171"/>
    <property type="match status" value="1"/>
</dbReference>
<organism evidence="2 3">
    <name type="scientific">Lichenibacterium ramalinae</name>
    <dbReference type="NCBI Taxonomy" id="2316527"/>
    <lineage>
        <taxon>Bacteria</taxon>
        <taxon>Pseudomonadati</taxon>
        <taxon>Pseudomonadota</taxon>
        <taxon>Alphaproteobacteria</taxon>
        <taxon>Hyphomicrobiales</taxon>
        <taxon>Lichenihabitantaceae</taxon>
        <taxon>Lichenibacterium</taxon>
    </lineage>
</organism>
<reference evidence="2 3" key="1">
    <citation type="submission" date="2018-09" db="EMBL/GenBank/DDBJ databases">
        <authorList>
            <person name="Grouzdev D.S."/>
            <person name="Krutkina M.S."/>
        </authorList>
    </citation>
    <scope>NUCLEOTIDE SEQUENCE [LARGE SCALE GENOMIC DNA]</scope>
    <source>
        <strain evidence="2 3">RmlP001</strain>
    </source>
</reference>
<feature type="domain" description="DUF2382" evidence="1">
    <location>
        <begin position="227"/>
        <end position="336"/>
    </location>
</feature>